<name>A0A6P1QVU2_9FLAO</name>
<keyword evidence="3" id="KW-1185">Reference proteome</keyword>
<sequence length="327" mass="38172">MPDAKCFFEDFASGEVGFRALPQSGSARRNYIGSTSQQKYIITQNTDIRENEAFFYFTELFASLGLNTPQIFKISADKTLYIQQFLGAHTLSDIINEEQESESVRALVKKSLERLFLLQTKTQGRVDYARTFEYESYDRIPITHDLFYFKFMFADILEAHYHKSKLIKEFNRLAEKIEALSPKGLMIRDFQARNIMVDENDEVFFIDYQSAMYGPLMYDVVSFLYQVKANFSDEFKREMIEYYLSFWQEEQSQLRDSVGLLSLIRSLQVLGAYGFRGLVQKKAHFINSIGRGLSNLYKISEDWQGMKDFPELKSVINQISTKEIKLI</sequence>
<dbReference type="KEGG" id="bcad:DBX24_04785"/>
<dbReference type="EMBL" id="CP029149">
    <property type="protein sequence ID" value="QHN65257.1"/>
    <property type="molecule type" value="Genomic_DNA"/>
</dbReference>
<organism evidence="2 3">
    <name type="scientific">Bergeyella cardium</name>
    <dbReference type="NCBI Taxonomy" id="1585976"/>
    <lineage>
        <taxon>Bacteria</taxon>
        <taxon>Pseudomonadati</taxon>
        <taxon>Bacteroidota</taxon>
        <taxon>Flavobacteriia</taxon>
        <taxon>Flavobacteriales</taxon>
        <taxon>Weeksellaceae</taxon>
        <taxon>Bergeyella</taxon>
    </lineage>
</organism>
<gene>
    <name evidence="2" type="ORF">DBX24_04785</name>
</gene>
<proteinExistence type="predicted"/>
<evidence type="ECO:0000259" key="1">
    <source>
        <dbReference type="Pfam" id="PF01636"/>
    </source>
</evidence>
<feature type="domain" description="Aminoglycoside phosphotransferase" evidence="1">
    <location>
        <begin position="23"/>
        <end position="247"/>
    </location>
</feature>
<accession>A0A6P1QVU2</accession>
<dbReference type="GO" id="GO:0016740">
    <property type="term" value="F:transferase activity"/>
    <property type="evidence" value="ECO:0007669"/>
    <property type="project" value="UniProtKB-KW"/>
</dbReference>
<evidence type="ECO:0000313" key="3">
    <source>
        <dbReference type="Proteomes" id="UP000464318"/>
    </source>
</evidence>
<dbReference type="RefSeq" id="WP_160224121.1">
    <property type="nucleotide sequence ID" value="NZ_CP029149.1"/>
</dbReference>
<dbReference type="Gene3D" id="3.90.1200.10">
    <property type="match status" value="1"/>
</dbReference>
<dbReference type="Proteomes" id="UP000464318">
    <property type="component" value="Chromosome"/>
</dbReference>
<keyword evidence="2" id="KW-0808">Transferase</keyword>
<dbReference type="InterPro" id="IPR011009">
    <property type="entry name" value="Kinase-like_dom_sf"/>
</dbReference>
<dbReference type="OrthoDB" id="9784461at2"/>
<dbReference type="AlphaFoldDB" id="A0A6P1QVU2"/>
<dbReference type="InterPro" id="IPR002575">
    <property type="entry name" value="Aminoglycoside_PTrfase"/>
</dbReference>
<dbReference type="SUPFAM" id="SSF56112">
    <property type="entry name" value="Protein kinase-like (PK-like)"/>
    <property type="match status" value="1"/>
</dbReference>
<protein>
    <submittedName>
        <fullName evidence="2">Phosphotransferase</fullName>
    </submittedName>
</protein>
<dbReference type="Pfam" id="PF01636">
    <property type="entry name" value="APH"/>
    <property type="match status" value="1"/>
</dbReference>
<reference evidence="2 3" key="1">
    <citation type="submission" date="2018-04" db="EMBL/GenBank/DDBJ databases">
        <title>Characteristic and Complete Genome Sequencing of A Novel Member of Infective Endocarditis Causative Bacteria: Bergeyella cardium QL-PH.</title>
        <authorList>
            <person name="Pan H."/>
            <person name="Sun E."/>
            <person name="Zhang Y."/>
        </authorList>
    </citation>
    <scope>NUCLEOTIDE SEQUENCE [LARGE SCALE GENOMIC DNA]</scope>
    <source>
        <strain evidence="2 3">HPQL</strain>
    </source>
</reference>
<evidence type="ECO:0000313" key="2">
    <source>
        <dbReference type="EMBL" id="QHN65257.1"/>
    </source>
</evidence>